<keyword evidence="2" id="KW-0472">Membrane</keyword>
<accession>A0AAJ2EXU6</accession>
<proteinExistence type="predicted"/>
<gene>
    <name evidence="3" type="ORF">QE440_003928</name>
</gene>
<organism evidence="3 4">
    <name type="scientific">Pseudomonas oryzihabitans</name>
    <dbReference type="NCBI Taxonomy" id="47885"/>
    <lineage>
        <taxon>Bacteria</taxon>
        <taxon>Pseudomonadati</taxon>
        <taxon>Pseudomonadota</taxon>
        <taxon>Gammaproteobacteria</taxon>
        <taxon>Pseudomonadales</taxon>
        <taxon>Pseudomonadaceae</taxon>
        <taxon>Pseudomonas</taxon>
    </lineage>
</organism>
<feature type="compositionally biased region" description="Basic and acidic residues" evidence="1">
    <location>
        <begin position="83"/>
        <end position="95"/>
    </location>
</feature>
<dbReference type="EMBL" id="JAVJAF010000001">
    <property type="protein sequence ID" value="MDR6236187.1"/>
    <property type="molecule type" value="Genomic_DNA"/>
</dbReference>
<evidence type="ECO:0000256" key="2">
    <source>
        <dbReference type="SAM" id="Phobius"/>
    </source>
</evidence>
<dbReference type="AlphaFoldDB" id="A0AAJ2EXU6"/>
<evidence type="ECO:0000313" key="3">
    <source>
        <dbReference type="EMBL" id="MDR6236187.1"/>
    </source>
</evidence>
<sequence>MKVVQVIGRSPLPSGTLLLPRHPGAGGYRERSPMGPALIAISSSRQLIFISIFASCTIPEPCQLLPVSMTASRRPPRTTGRSAKPDSLRAAHEQITRNSGTLADIANLIEMEGKGKPAHRQPGLSSRTQNDPGAPAGKPRQQAPSEASRGPVLTQRLFGIPILAILGCALIVGAAVGIPLGVLTYGTEIYSLVMDGLAIF</sequence>
<feature type="transmembrane region" description="Helical" evidence="2">
    <location>
        <begin position="157"/>
        <end position="182"/>
    </location>
</feature>
<name>A0AAJ2EXU6_9PSED</name>
<protein>
    <submittedName>
        <fullName evidence="3">Uncharacterized protein</fullName>
    </submittedName>
</protein>
<evidence type="ECO:0000313" key="4">
    <source>
        <dbReference type="Proteomes" id="UP001268036"/>
    </source>
</evidence>
<dbReference type="Proteomes" id="UP001268036">
    <property type="component" value="Unassembled WGS sequence"/>
</dbReference>
<comment type="caution">
    <text evidence="3">The sequence shown here is derived from an EMBL/GenBank/DDBJ whole genome shotgun (WGS) entry which is preliminary data.</text>
</comment>
<keyword evidence="2" id="KW-1133">Transmembrane helix</keyword>
<keyword evidence="2" id="KW-0812">Transmembrane</keyword>
<reference evidence="3" key="1">
    <citation type="submission" date="2023-08" db="EMBL/GenBank/DDBJ databases">
        <title>Functional and genomic diversity of the sorghum phyllosphere microbiome.</title>
        <authorList>
            <person name="Shade A."/>
        </authorList>
    </citation>
    <scope>NUCLEOTIDE SEQUENCE</scope>
    <source>
        <strain evidence="3">SORGH_AS_0201</strain>
    </source>
</reference>
<feature type="region of interest" description="Disordered" evidence="1">
    <location>
        <begin position="114"/>
        <end position="149"/>
    </location>
</feature>
<evidence type="ECO:0000256" key="1">
    <source>
        <dbReference type="SAM" id="MobiDB-lite"/>
    </source>
</evidence>
<feature type="region of interest" description="Disordered" evidence="1">
    <location>
        <begin position="69"/>
        <end position="95"/>
    </location>
</feature>